<comment type="caution">
    <text evidence="1">The sequence shown here is derived from an EMBL/GenBank/DDBJ whole genome shotgun (WGS) entry which is preliminary data.</text>
</comment>
<organism evidence="1 2">
    <name type="scientific">Flexivirga oryzae</name>
    <dbReference type="NCBI Taxonomy" id="1794944"/>
    <lineage>
        <taxon>Bacteria</taxon>
        <taxon>Bacillati</taxon>
        <taxon>Actinomycetota</taxon>
        <taxon>Actinomycetes</taxon>
        <taxon>Micrococcales</taxon>
        <taxon>Dermacoccaceae</taxon>
        <taxon>Flexivirga</taxon>
    </lineage>
</organism>
<protein>
    <submittedName>
        <fullName evidence="1">Uncharacterized protein</fullName>
    </submittedName>
</protein>
<sequence>METQAQDWSPVPWLMRSWRRAAPDPALRVQPRMIEAMKAYPGVRKTLVPGTLTRYEKGELTPPLPVIAALEDIVGLPQGEISSYLPAGKLNLRDRSAQWSLLTRADAADTTPLSGQDWLDLATLVTTGTPQSPERVAFWSHLLVNEMSRSTCAGYRLRIRALELLAADAVISGPVEDAVRDHLTACGHTVIGDALAALTEVHHPRGTALALQTYRSLRSEPAESVAHVLAIDLRQGRTRPHLWGAIRDTLREDLSSGHTELESVATIVASSLTPVLLRDVLYPFSREQSRRVQLSIVRSRPETLPTADAREFRIACASLARELAGQVTRRHEDGLATWLWRALVDGTDPFIAGLVVSSSPYGHALSHELERRYWSGSTTRQGPLGRAREFPFTSVALGTCRRRDPETLAAAYRAGSPSEKRRLLTPLAHHRAFPGEIDLTTAMRETGATSRVIYAAGMSAHPGLTGLDDPAIPGSQRRAARWWANGPDPSRLAS</sequence>
<gene>
    <name evidence="1" type="ORF">FHU39_001122</name>
</gene>
<proteinExistence type="predicted"/>
<name>A0A839N0B4_9MICO</name>
<evidence type="ECO:0000313" key="1">
    <source>
        <dbReference type="EMBL" id="MBB2891138.1"/>
    </source>
</evidence>
<dbReference type="EMBL" id="JACHVQ010000001">
    <property type="protein sequence ID" value="MBB2891138.1"/>
    <property type="molecule type" value="Genomic_DNA"/>
</dbReference>
<dbReference type="Proteomes" id="UP000559182">
    <property type="component" value="Unassembled WGS sequence"/>
</dbReference>
<keyword evidence="2" id="KW-1185">Reference proteome</keyword>
<reference evidence="1 2" key="1">
    <citation type="submission" date="2020-08" db="EMBL/GenBank/DDBJ databases">
        <title>Sequencing the genomes of 1000 actinobacteria strains.</title>
        <authorList>
            <person name="Klenk H.-P."/>
        </authorList>
    </citation>
    <scope>NUCLEOTIDE SEQUENCE [LARGE SCALE GENOMIC DNA]</scope>
    <source>
        <strain evidence="1 2">DSM 105369</strain>
    </source>
</reference>
<evidence type="ECO:0000313" key="2">
    <source>
        <dbReference type="Proteomes" id="UP000559182"/>
    </source>
</evidence>
<dbReference type="AlphaFoldDB" id="A0A839N0B4"/>
<accession>A0A839N0B4</accession>
<dbReference type="RefSeq" id="WP_183319443.1">
    <property type="nucleotide sequence ID" value="NZ_JACHVQ010000001.1"/>
</dbReference>